<reference evidence="1" key="1">
    <citation type="submission" date="2019-08" db="EMBL/GenBank/DDBJ databases">
        <authorList>
            <person name="Kucharzyk K."/>
            <person name="Murdoch R.W."/>
            <person name="Higgins S."/>
            <person name="Loffler F."/>
        </authorList>
    </citation>
    <scope>NUCLEOTIDE SEQUENCE</scope>
</reference>
<name>A0A645CQM6_9ZZZZ</name>
<organism evidence="1">
    <name type="scientific">bioreactor metagenome</name>
    <dbReference type="NCBI Taxonomy" id="1076179"/>
    <lineage>
        <taxon>unclassified sequences</taxon>
        <taxon>metagenomes</taxon>
        <taxon>ecological metagenomes</taxon>
    </lineage>
</organism>
<evidence type="ECO:0000313" key="1">
    <source>
        <dbReference type="EMBL" id="MPM79205.1"/>
    </source>
</evidence>
<proteinExistence type="predicted"/>
<dbReference type="EMBL" id="VSSQ01029182">
    <property type="protein sequence ID" value="MPM79205.1"/>
    <property type="molecule type" value="Genomic_DNA"/>
</dbReference>
<accession>A0A645CQM6</accession>
<dbReference type="AlphaFoldDB" id="A0A645CQM6"/>
<comment type="caution">
    <text evidence="1">The sequence shown here is derived from an EMBL/GenBank/DDBJ whole genome shotgun (WGS) entry which is preliminary data.</text>
</comment>
<protein>
    <submittedName>
        <fullName evidence="1">Uncharacterized protein</fullName>
    </submittedName>
</protein>
<gene>
    <name evidence="1" type="ORF">SDC9_126238</name>
</gene>
<sequence length="155" mass="16681">MLYGDPNLGSLGDDIDTGSEKKKLPPVFGLPCLDHLLHLGMGVLCAGIFLAIGDDGHQDFLSFFLRGIVCQRPSDCIEEGGGSSHLIGFFGKVLYVVDINPVVKELVAVAEQDGGEKTSRAHCLLLGKQGIEAPNGILFQPVHRTTLVENENQLR</sequence>